<dbReference type="EMBL" id="LAPT01000114">
    <property type="protein sequence ID" value="PXF29298.1"/>
    <property type="molecule type" value="Genomic_DNA"/>
</dbReference>
<feature type="domain" description="Flagellar hook-length control protein-like C-terminal" evidence="2">
    <location>
        <begin position="166"/>
        <end position="248"/>
    </location>
</feature>
<keyword evidence="4" id="KW-1185">Reference proteome</keyword>
<reference evidence="3 4" key="1">
    <citation type="submission" date="2015-03" db="EMBL/GenBank/DDBJ databases">
        <authorList>
            <person name="Krishnan R."/>
            <person name="Midha S."/>
            <person name="Patil P.B."/>
            <person name="Rameshkumar N."/>
        </authorList>
    </citation>
    <scope>NUCLEOTIDE SEQUENCE [LARGE SCALE GENOMIC DNA]</scope>
    <source>
        <strain evidence="3 4">L1E11</strain>
    </source>
</reference>
<dbReference type="PANTHER" id="PTHR37533:SF2">
    <property type="entry name" value="FLAGELLAR HOOK-LENGTH CONTROL PROTEIN"/>
    <property type="match status" value="1"/>
</dbReference>
<feature type="region of interest" description="Disordered" evidence="1">
    <location>
        <begin position="49"/>
        <end position="120"/>
    </location>
</feature>
<dbReference type="Proteomes" id="UP000248090">
    <property type="component" value="Unassembled WGS sequence"/>
</dbReference>
<feature type="region of interest" description="Disordered" evidence="1">
    <location>
        <begin position="238"/>
        <end position="269"/>
    </location>
</feature>
<feature type="non-terminal residue" evidence="3">
    <location>
        <position position="1"/>
    </location>
</feature>
<feature type="compositionally biased region" description="Low complexity" evidence="1">
    <location>
        <begin position="82"/>
        <end position="95"/>
    </location>
</feature>
<dbReference type="InterPro" id="IPR021136">
    <property type="entry name" value="Flagellar_hook_control-like_C"/>
</dbReference>
<feature type="compositionally biased region" description="Polar residues" evidence="1">
    <location>
        <begin position="243"/>
        <end position="256"/>
    </location>
</feature>
<dbReference type="InterPro" id="IPR052563">
    <property type="entry name" value="FliK"/>
</dbReference>
<accession>A0ABX5LV17</accession>
<gene>
    <name evidence="3" type="ORF">WH50_21210</name>
</gene>
<proteinExistence type="predicted"/>
<comment type="caution">
    <text evidence="3">The sequence shown here is derived from an EMBL/GenBank/DDBJ whole genome shotgun (WGS) entry which is preliminary data.</text>
</comment>
<evidence type="ECO:0000259" key="2">
    <source>
        <dbReference type="Pfam" id="PF02120"/>
    </source>
</evidence>
<dbReference type="Gene3D" id="3.30.750.140">
    <property type="match status" value="1"/>
</dbReference>
<name>A0ABX5LV17_9GAMM</name>
<dbReference type="RefSeq" id="WP_133251397.1">
    <property type="nucleotide sequence ID" value="NZ_LAPT01000114.1"/>
</dbReference>
<sequence>NPQNPQSTGVQLVGAEVAKANVTNPTQLPGASAEVDGAVVADDLQASSSTLLQSTGTKAAGIESGNERQPMPAANSALTAAGDSSTVTDSGTDSSGAHEGSHQGKGAGNSSSDGLDPSATGAAALDKAQVQDFKSALTTASQNPAAGSGVLTGKPDTEQWATQLNRQLQVLNQQGVQTADLRLDQQDMGSLQVRIHIQHDQASIVFQSTSPQVRDALESHIQRLKDGFAEQGLNLGSVDVRDNSGQSQEQSYQPKTSPGYRDELAEGDGDVIVPVTESTAVSTDRLVDYYA</sequence>
<evidence type="ECO:0000313" key="4">
    <source>
        <dbReference type="Proteomes" id="UP000248090"/>
    </source>
</evidence>
<dbReference type="InterPro" id="IPR038610">
    <property type="entry name" value="FliK-like_C_sf"/>
</dbReference>
<dbReference type="CDD" id="cd17470">
    <property type="entry name" value="T3SS_Flik_C"/>
    <property type="match status" value="1"/>
</dbReference>
<dbReference type="PANTHER" id="PTHR37533">
    <property type="entry name" value="FLAGELLAR HOOK-LENGTH CONTROL PROTEIN"/>
    <property type="match status" value="1"/>
</dbReference>
<organism evidence="3 4">
    <name type="scientific">Pokkaliibacter plantistimulans</name>
    <dbReference type="NCBI Taxonomy" id="1635171"/>
    <lineage>
        <taxon>Bacteria</taxon>
        <taxon>Pseudomonadati</taxon>
        <taxon>Pseudomonadota</taxon>
        <taxon>Gammaproteobacteria</taxon>
        <taxon>Oceanospirillales</taxon>
        <taxon>Balneatrichaceae</taxon>
        <taxon>Pokkaliibacter</taxon>
    </lineage>
</organism>
<evidence type="ECO:0000256" key="1">
    <source>
        <dbReference type="SAM" id="MobiDB-lite"/>
    </source>
</evidence>
<protein>
    <recommendedName>
        <fullName evidence="2">Flagellar hook-length control protein-like C-terminal domain-containing protein</fullName>
    </recommendedName>
</protein>
<dbReference type="Pfam" id="PF02120">
    <property type="entry name" value="Flg_hook"/>
    <property type="match status" value="1"/>
</dbReference>
<evidence type="ECO:0000313" key="3">
    <source>
        <dbReference type="EMBL" id="PXF29298.1"/>
    </source>
</evidence>